<evidence type="ECO:0000313" key="2">
    <source>
        <dbReference type="EMBL" id="RKP12843.1"/>
    </source>
</evidence>
<organism evidence="2 3">
    <name type="scientific">Piptocephalis cylindrospora</name>
    <dbReference type="NCBI Taxonomy" id="1907219"/>
    <lineage>
        <taxon>Eukaryota</taxon>
        <taxon>Fungi</taxon>
        <taxon>Fungi incertae sedis</taxon>
        <taxon>Zoopagomycota</taxon>
        <taxon>Zoopagomycotina</taxon>
        <taxon>Zoopagomycetes</taxon>
        <taxon>Zoopagales</taxon>
        <taxon>Piptocephalidaceae</taxon>
        <taxon>Piptocephalis</taxon>
    </lineage>
</organism>
<protein>
    <submittedName>
        <fullName evidence="2">Uncharacterized protein</fullName>
    </submittedName>
</protein>
<evidence type="ECO:0000313" key="3">
    <source>
        <dbReference type="Proteomes" id="UP000267251"/>
    </source>
</evidence>
<dbReference type="AlphaFoldDB" id="A0A4P9Y257"/>
<dbReference type="Proteomes" id="UP000267251">
    <property type="component" value="Unassembled WGS sequence"/>
</dbReference>
<sequence>RREEEGGGGVERKRERGGVRGQMANELGPGFRDRDCSKNDLLYVRCMRTWAKLVPWIGQSMRGGKKRRGGGEGPPFSTDSALGRGVNGGRIMHVAGDKQTGFYPNPAEEAGWEGKASSNKNNQVRDSVTLDKDQRLEIESGYGKEECGIRVKSYTLAVGPH</sequence>
<feature type="compositionally biased region" description="Basic and acidic residues" evidence="1">
    <location>
        <begin position="1"/>
        <end position="18"/>
    </location>
</feature>
<name>A0A4P9Y257_9FUNG</name>
<feature type="region of interest" description="Disordered" evidence="1">
    <location>
        <begin position="61"/>
        <end position="128"/>
    </location>
</feature>
<feature type="non-terminal residue" evidence="2">
    <location>
        <position position="1"/>
    </location>
</feature>
<feature type="compositionally biased region" description="Polar residues" evidence="1">
    <location>
        <begin position="116"/>
        <end position="126"/>
    </location>
</feature>
<reference evidence="3" key="1">
    <citation type="journal article" date="2018" name="Nat. Microbiol.">
        <title>Leveraging single-cell genomics to expand the fungal tree of life.</title>
        <authorList>
            <person name="Ahrendt S.R."/>
            <person name="Quandt C.A."/>
            <person name="Ciobanu D."/>
            <person name="Clum A."/>
            <person name="Salamov A."/>
            <person name="Andreopoulos B."/>
            <person name="Cheng J.F."/>
            <person name="Woyke T."/>
            <person name="Pelin A."/>
            <person name="Henrissat B."/>
            <person name="Reynolds N.K."/>
            <person name="Benny G.L."/>
            <person name="Smith M.E."/>
            <person name="James T.Y."/>
            <person name="Grigoriev I.V."/>
        </authorList>
    </citation>
    <scope>NUCLEOTIDE SEQUENCE [LARGE SCALE GENOMIC DNA]</scope>
</reference>
<proteinExistence type="predicted"/>
<dbReference type="EMBL" id="KZ988186">
    <property type="protein sequence ID" value="RKP12843.1"/>
    <property type="molecule type" value="Genomic_DNA"/>
</dbReference>
<keyword evidence="3" id="KW-1185">Reference proteome</keyword>
<feature type="region of interest" description="Disordered" evidence="1">
    <location>
        <begin position="1"/>
        <end position="31"/>
    </location>
</feature>
<accession>A0A4P9Y257</accession>
<gene>
    <name evidence="2" type="ORF">BJ684DRAFT_16709</name>
</gene>
<evidence type="ECO:0000256" key="1">
    <source>
        <dbReference type="SAM" id="MobiDB-lite"/>
    </source>
</evidence>